<sequence>MIAHLICATGDWSPRCLIWSRQLALVRAAWSAGPRLIGEGPGGAARPARPACAPPPGLGAWLAGRRMECGAFWRGAFQPPCFGFIGGRFGLRPEGSLGTGAPTVQSASTAGAGGRKCWGLVFLWC</sequence>
<name>A0AAV7STX2_PLEWA</name>
<gene>
    <name evidence="1" type="ORF">NDU88_007859</name>
</gene>
<dbReference type="Proteomes" id="UP001066276">
    <property type="component" value="Chromosome 4_2"/>
</dbReference>
<evidence type="ECO:0000313" key="2">
    <source>
        <dbReference type="Proteomes" id="UP001066276"/>
    </source>
</evidence>
<protein>
    <submittedName>
        <fullName evidence="1">Uncharacterized protein</fullName>
    </submittedName>
</protein>
<organism evidence="1 2">
    <name type="scientific">Pleurodeles waltl</name>
    <name type="common">Iberian ribbed newt</name>
    <dbReference type="NCBI Taxonomy" id="8319"/>
    <lineage>
        <taxon>Eukaryota</taxon>
        <taxon>Metazoa</taxon>
        <taxon>Chordata</taxon>
        <taxon>Craniata</taxon>
        <taxon>Vertebrata</taxon>
        <taxon>Euteleostomi</taxon>
        <taxon>Amphibia</taxon>
        <taxon>Batrachia</taxon>
        <taxon>Caudata</taxon>
        <taxon>Salamandroidea</taxon>
        <taxon>Salamandridae</taxon>
        <taxon>Pleurodelinae</taxon>
        <taxon>Pleurodeles</taxon>
    </lineage>
</organism>
<evidence type="ECO:0000313" key="1">
    <source>
        <dbReference type="EMBL" id="KAJ1167468.1"/>
    </source>
</evidence>
<proteinExistence type="predicted"/>
<accession>A0AAV7STX2</accession>
<reference evidence="1" key="1">
    <citation type="journal article" date="2022" name="bioRxiv">
        <title>Sequencing and chromosome-scale assembly of the giantPleurodeles waltlgenome.</title>
        <authorList>
            <person name="Brown T."/>
            <person name="Elewa A."/>
            <person name="Iarovenko S."/>
            <person name="Subramanian E."/>
            <person name="Araus A.J."/>
            <person name="Petzold A."/>
            <person name="Susuki M."/>
            <person name="Suzuki K.-i.T."/>
            <person name="Hayashi T."/>
            <person name="Toyoda A."/>
            <person name="Oliveira C."/>
            <person name="Osipova E."/>
            <person name="Leigh N.D."/>
            <person name="Simon A."/>
            <person name="Yun M.H."/>
        </authorList>
    </citation>
    <scope>NUCLEOTIDE SEQUENCE</scope>
    <source>
        <strain evidence="1">20211129_DDA</strain>
        <tissue evidence="1">Liver</tissue>
    </source>
</reference>
<keyword evidence="2" id="KW-1185">Reference proteome</keyword>
<dbReference type="AlphaFoldDB" id="A0AAV7STX2"/>
<dbReference type="EMBL" id="JANPWB010000008">
    <property type="protein sequence ID" value="KAJ1167468.1"/>
    <property type="molecule type" value="Genomic_DNA"/>
</dbReference>
<comment type="caution">
    <text evidence="1">The sequence shown here is derived from an EMBL/GenBank/DDBJ whole genome shotgun (WGS) entry which is preliminary data.</text>
</comment>